<feature type="compositionally biased region" description="Pro residues" evidence="3">
    <location>
        <begin position="1106"/>
        <end position="1119"/>
    </location>
</feature>
<keyword evidence="2" id="KW-0862">Zinc</keyword>
<dbReference type="InterPro" id="IPR051190">
    <property type="entry name" value="Baculoviral_IAP"/>
</dbReference>
<dbReference type="InterPro" id="IPR001370">
    <property type="entry name" value="BIR_rpt"/>
</dbReference>
<feature type="region of interest" description="Disordered" evidence="3">
    <location>
        <begin position="771"/>
        <end position="829"/>
    </location>
</feature>
<feature type="compositionally biased region" description="Low complexity" evidence="3">
    <location>
        <begin position="1434"/>
        <end position="1444"/>
    </location>
</feature>
<reference evidence="4 5" key="1">
    <citation type="submission" date="2009-11" db="EMBL/GenBank/DDBJ databases">
        <title>Annotation of Allomyces macrogynus ATCC 38327.</title>
        <authorList>
            <consortium name="The Broad Institute Genome Sequencing Platform"/>
            <person name="Russ C."/>
            <person name="Cuomo C."/>
            <person name="Burger G."/>
            <person name="Gray M.W."/>
            <person name="Holland P.W.H."/>
            <person name="King N."/>
            <person name="Lang F.B.F."/>
            <person name="Roger A.J."/>
            <person name="Ruiz-Trillo I."/>
            <person name="Young S.K."/>
            <person name="Zeng Q."/>
            <person name="Gargeya S."/>
            <person name="Fitzgerald M."/>
            <person name="Haas B."/>
            <person name="Abouelleil A."/>
            <person name="Alvarado L."/>
            <person name="Arachchi H.M."/>
            <person name="Berlin A."/>
            <person name="Chapman S.B."/>
            <person name="Gearin G."/>
            <person name="Goldberg J."/>
            <person name="Griggs A."/>
            <person name="Gujja S."/>
            <person name="Hansen M."/>
            <person name="Heiman D."/>
            <person name="Howarth C."/>
            <person name="Larimer J."/>
            <person name="Lui A."/>
            <person name="MacDonald P.J.P."/>
            <person name="McCowen C."/>
            <person name="Montmayeur A."/>
            <person name="Murphy C."/>
            <person name="Neiman D."/>
            <person name="Pearson M."/>
            <person name="Priest M."/>
            <person name="Roberts A."/>
            <person name="Saif S."/>
            <person name="Shea T."/>
            <person name="Sisk P."/>
            <person name="Stolte C."/>
            <person name="Sykes S."/>
            <person name="Wortman J."/>
            <person name="Nusbaum C."/>
            <person name="Birren B."/>
        </authorList>
    </citation>
    <scope>NUCLEOTIDE SEQUENCE [LARGE SCALE GENOMIC DNA]</scope>
    <source>
        <strain evidence="4 5">ATCC 38327</strain>
    </source>
</reference>
<evidence type="ECO:0000256" key="1">
    <source>
        <dbReference type="ARBA" id="ARBA00022723"/>
    </source>
</evidence>
<feature type="compositionally biased region" description="Low complexity" evidence="3">
    <location>
        <begin position="1056"/>
        <end position="1079"/>
    </location>
</feature>
<feature type="region of interest" description="Disordered" evidence="3">
    <location>
        <begin position="923"/>
        <end position="1135"/>
    </location>
</feature>
<feature type="compositionally biased region" description="Low complexity" evidence="3">
    <location>
        <begin position="1470"/>
        <end position="1481"/>
    </location>
</feature>
<evidence type="ECO:0000256" key="3">
    <source>
        <dbReference type="SAM" id="MobiDB-lite"/>
    </source>
</evidence>
<feature type="compositionally biased region" description="Basic residues" evidence="3">
    <location>
        <begin position="460"/>
        <end position="472"/>
    </location>
</feature>
<protein>
    <recommendedName>
        <fullName evidence="6">BIR-domain-containing protein</fullName>
    </recommendedName>
</protein>
<feature type="compositionally biased region" description="Acidic residues" evidence="3">
    <location>
        <begin position="966"/>
        <end position="985"/>
    </location>
</feature>
<dbReference type="STRING" id="578462.A0A0L0SG95"/>
<feature type="compositionally biased region" description="Low complexity" evidence="3">
    <location>
        <begin position="541"/>
        <end position="562"/>
    </location>
</feature>
<feature type="region of interest" description="Disordered" evidence="3">
    <location>
        <begin position="1379"/>
        <end position="1502"/>
    </location>
</feature>
<reference evidence="4 5" key="2">
    <citation type="submission" date="2009-11" db="EMBL/GenBank/DDBJ databases">
        <title>The Genome Sequence of Allomyces macrogynus strain ATCC 38327.</title>
        <authorList>
            <consortium name="The Broad Institute Genome Sequencing Platform"/>
            <person name="Russ C."/>
            <person name="Cuomo C."/>
            <person name="Shea T."/>
            <person name="Young S.K."/>
            <person name="Zeng Q."/>
            <person name="Koehrsen M."/>
            <person name="Haas B."/>
            <person name="Borodovsky M."/>
            <person name="Guigo R."/>
            <person name="Alvarado L."/>
            <person name="Berlin A."/>
            <person name="Borenstein D."/>
            <person name="Chen Z."/>
            <person name="Engels R."/>
            <person name="Freedman E."/>
            <person name="Gellesch M."/>
            <person name="Goldberg J."/>
            <person name="Griggs A."/>
            <person name="Gujja S."/>
            <person name="Heiman D."/>
            <person name="Hepburn T."/>
            <person name="Howarth C."/>
            <person name="Jen D."/>
            <person name="Larson L."/>
            <person name="Lewis B."/>
            <person name="Mehta T."/>
            <person name="Park D."/>
            <person name="Pearson M."/>
            <person name="Roberts A."/>
            <person name="Saif S."/>
            <person name="Shenoy N."/>
            <person name="Sisk P."/>
            <person name="Stolte C."/>
            <person name="Sykes S."/>
            <person name="Walk T."/>
            <person name="White J."/>
            <person name="Yandava C."/>
            <person name="Burger G."/>
            <person name="Gray M.W."/>
            <person name="Holland P.W.H."/>
            <person name="King N."/>
            <person name="Lang F.B.F."/>
            <person name="Roger A.J."/>
            <person name="Ruiz-Trillo I."/>
            <person name="Lander E."/>
            <person name="Nusbaum C."/>
        </authorList>
    </citation>
    <scope>NUCLEOTIDE SEQUENCE [LARGE SCALE GENOMIC DNA]</scope>
    <source>
        <strain evidence="4 5">ATCC 38327</strain>
    </source>
</reference>
<feature type="compositionally biased region" description="Low complexity" evidence="3">
    <location>
        <begin position="473"/>
        <end position="484"/>
    </location>
</feature>
<feature type="compositionally biased region" description="Acidic residues" evidence="3">
    <location>
        <begin position="778"/>
        <end position="803"/>
    </location>
</feature>
<dbReference type="OrthoDB" id="2196114at2759"/>
<feature type="compositionally biased region" description="Low complexity" evidence="3">
    <location>
        <begin position="252"/>
        <end position="275"/>
    </location>
</feature>
<proteinExistence type="predicted"/>
<feature type="compositionally biased region" description="Acidic residues" evidence="3">
    <location>
        <begin position="1212"/>
        <end position="1233"/>
    </location>
</feature>
<feature type="compositionally biased region" description="Pro residues" evidence="3">
    <location>
        <begin position="425"/>
        <end position="440"/>
    </location>
</feature>
<dbReference type="EMBL" id="GG745338">
    <property type="protein sequence ID" value="KNE61528.1"/>
    <property type="molecule type" value="Genomic_DNA"/>
</dbReference>
<dbReference type="Gene3D" id="1.10.1170.10">
    <property type="entry name" value="Inhibitor Of Apoptosis Protein (2mihbC-IAP-1), Chain A"/>
    <property type="match status" value="2"/>
</dbReference>
<feature type="compositionally biased region" description="Basic residues" evidence="3">
    <location>
        <begin position="276"/>
        <end position="289"/>
    </location>
</feature>
<feature type="region of interest" description="Disordered" evidence="3">
    <location>
        <begin position="1181"/>
        <end position="1338"/>
    </location>
</feature>
<organism evidence="4 5">
    <name type="scientific">Allomyces macrogynus (strain ATCC 38327)</name>
    <name type="common">Allomyces javanicus var. macrogynus</name>
    <dbReference type="NCBI Taxonomy" id="578462"/>
    <lineage>
        <taxon>Eukaryota</taxon>
        <taxon>Fungi</taxon>
        <taxon>Fungi incertae sedis</taxon>
        <taxon>Blastocladiomycota</taxon>
        <taxon>Blastocladiomycetes</taxon>
        <taxon>Blastocladiales</taxon>
        <taxon>Blastocladiaceae</taxon>
        <taxon>Allomyces</taxon>
    </lineage>
</organism>
<dbReference type="OMA" id="PATHERQ"/>
<feature type="region of interest" description="Disordered" evidence="3">
    <location>
        <begin position="870"/>
        <end position="894"/>
    </location>
</feature>
<feature type="compositionally biased region" description="Acidic residues" evidence="3">
    <location>
        <begin position="737"/>
        <end position="748"/>
    </location>
</feature>
<sequence>MGRTARTKAKPRAKAPIPASPVAAALETSAGHVEHAADQPDYSLYNVRLASFSNSANPWPLATPTPETLAAAGFFHDPFPDESPDSVNCFQCGKPLGDWDPDDDPFKEHVGHTTDCAWARAVCVPEMCRMQGSNPYDLNDPETWPAALERAREETFIGRWPHAGQKGFFATIKRMAKAGFHYTPEAPGDDCASCIYCGTTLSEWSPKDNPLIEHKNRQPDCPFFDRIAKVRGKRPAPTSAPAAAPPPKRARNPPASHTAPPATSAVEDEPVPAARAGRKPPARSVRRTAKASPPEPVDPVLDDMLVVPPTLPAPAATHDHEPVDHTGDAADVVLHPPPVEDAALPGAAESNVEPPPAPSTTRTLRRGRTATRTATRTLPARRASRRATRSAAAAPAEVPAPEPVPAADELPPVPDEPAAMDVDEPVPPPPTAPEPQPNLPPVVTRTTRRGTRTVAASTRSTRRGRSRGRGRGSTRTVPARVAAVVEEEELAPAPGVDAAPDLPADEPQPVPVAPEPVTDDTMDVDRADPFEFPVAPGPGFAARPSSRSRTPTRQSASPTRRPATPRPWKSTRASRVAAAPAVPAPAPAQPEGTSPSHILTPPAAPPATSPHDMPLHSLNPDPVVHSEPTPPPPPRAASPPPLEPPARPKRAATRRRAPARTAPLRVTRNRRAPSPPPAAIVQEPIEDSVPVPGRPSQRRVSRAVDAAVVESVDEERGDDEMAAPVIDEAQHNPTQEPVDDESAAAEVEDPMHDAVEDPAHDVAEELLDAAKDPLSEDPLVEDPLVEDPLAEEPLTEEPLDEEPLVSTTPVPAARRASLQSVPRASPMLVHESRRSSMLLWHTTPQGKTGRSPPAFSMVDDEVELHVVNVDTAADGASAPSTPTQRRSSRIRARASKSPIIDVVGNSMGEDGLLFEEPRRAEPFLEPAGSSSLSAVPQSSSLSIVPSSSAEVDRESAADDTAVPEETPMDVDDDEVEDEEYPDPDDFLPVTPAPAPFVTPARTRGPRGGFSVLRFQVDPTAADTPTRPTRVAARRASTPAVVTANSALGAQQVRKLSTPAPSRRASTPAPARQPAAQPPAETGAELATHAGPTFSTRRKTRLFSPSAAPPPSHMPPPPLAPVQRGARHRSHTAPEAASTVWPVMLRYRVVEIEIPIYVRRGVRTPQRAPVPTAEPRILELVESDREDRVEEDGMGSGGETQVEVEEPERVAEPLDEEPEDEEREAAEQEEDAIEELAAVEVSEAEEEREAAEVMDVVEERDAVEDAGKEAAAASTRDGSSATKDLDMDDSASEPDLVLFLEDEPDAALHGDDPSFPAQHDVAMDEPEELQDPADLADLGEIDELTHADHDDASDELQAMADLHVADDLDAIDGLDVDSHAHLDPTHVATPPSVSPVHIEDNADIAPPSVSPMQIEDHSPAPVMSPIHIEDEDGHPSSPMAGSSTPTPTPTPFAPRASSPAASMYEPPSLNPTPTASRPSTRTCHASPGWHSSPTPSRRRPGSLGRAVPAVLVSPTPALRAPAHNGPAVVDSDGSASFNEGEPAVADADLPAVHLPSANGVDHDGDVAMDEAVSADVVDPDAELRALITAMDSTVRAQCVRAASVCDPEDKNLTVREWLAVVNERRIQAYRAQVKEMMGDLIRKAREAGLDVELPHQ</sequence>
<feature type="compositionally biased region" description="Low complexity" evidence="3">
    <location>
        <begin position="298"/>
        <end position="316"/>
    </location>
</feature>
<dbReference type="SMART" id="SM00238">
    <property type="entry name" value="BIR"/>
    <property type="match status" value="2"/>
</dbReference>
<accession>A0A0L0SG95</accession>
<dbReference type="Pfam" id="PF00653">
    <property type="entry name" value="BIR"/>
    <property type="match status" value="2"/>
</dbReference>
<dbReference type="SUPFAM" id="SSF57924">
    <property type="entry name" value="Inhibitor of apoptosis (IAP) repeat"/>
    <property type="match status" value="2"/>
</dbReference>
<feature type="compositionally biased region" description="Low complexity" evidence="3">
    <location>
        <begin position="1452"/>
        <end position="1461"/>
    </location>
</feature>
<feature type="compositionally biased region" description="Basic residues" evidence="3">
    <location>
        <begin position="647"/>
        <end position="658"/>
    </location>
</feature>
<feature type="compositionally biased region" description="Basic and acidic residues" evidence="3">
    <location>
        <begin position="317"/>
        <end position="328"/>
    </location>
</feature>
<evidence type="ECO:0000256" key="2">
    <source>
        <dbReference type="ARBA" id="ARBA00022833"/>
    </source>
</evidence>
<gene>
    <name evidence="4" type="ORF">AMAG_06343</name>
</gene>
<feature type="compositionally biased region" description="Low complexity" evidence="3">
    <location>
        <begin position="929"/>
        <end position="948"/>
    </location>
</feature>
<keyword evidence="1" id="KW-0479">Metal-binding</keyword>
<dbReference type="CDD" id="cd00022">
    <property type="entry name" value="BIR"/>
    <property type="match status" value="2"/>
</dbReference>
<dbReference type="PANTHER" id="PTHR46771">
    <property type="entry name" value="DETERIN"/>
    <property type="match status" value="1"/>
</dbReference>
<feature type="region of interest" description="Disordered" evidence="3">
    <location>
        <begin position="231"/>
        <end position="749"/>
    </location>
</feature>
<dbReference type="Proteomes" id="UP000054350">
    <property type="component" value="Unassembled WGS sequence"/>
</dbReference>
<keyword evidence="5" id="KW-1185">Reference proteome</keyword>
<dbReference type="GO" id="GO:0046872">
    <property type="term" value="F:metal ion binding"/>
    <property type="evidence" value="ECO:0007669"/>
    <property type="project" value="UniProtKB-KW"/>
</dbReference>
<evidence type="ECO:0008006" key="6">
    <source>
        <dbReference type="Google" id="ProtNLM"/>
    </source>
</evidence>
<dbReference type="PROSITE" id="PS50143">
    <property type="entry name" value="BIR_REPEAT_2"/>
    <property type="match status" value="2"/>
</dbReference>
<feature type="compositionally biased region" description="Pro residues" evidence="3">
    <location>
        <begin position="628"/>
        <end position="645"/>
    </location>
</feature>
<dbReference type="eggNOG" id="KOG1101">
    <property type="taxonomic scope" value="Eukaryota"/>
</dbReference>
<feature type="compositionally biased region" description="Acidic residues" evidence="3">
    <location>
        <begin position="711"/>
        <end position="721"/>
    </location>
</feature>
<dbReference type="PANTHER" id="PTHR46771:SF5">
    <property type="entry name" value="DETERIN"/>
    <property type="match status" value="1"/>
</dbReference>
<name>A0A0L0SG95_ALLM3</name>
<evidence type="ECO:0000313" key="5">
    <source>
        <dbReference type="Proteomes" id="UP000054350"/>
    </source>
</evidence>
<dbReference type="PRINTS" id="PR01217">
    <property type="entry name" value="PRICHEXTENSN"/>
</dbReference>
<dbReference type="VEuPathDB" id="FungiDB:AMAG_06343"/>
<evidence type="ECO:0000313" key="4">
    <source>
        <dbReference type="EMBL" id="KNE61528.1"/>
    </source>
</evidence>
<feature type="compositionally biased region" description="Basic and acidic residues" evidence="3">
    <location>
        <begin position="1256"/>
        <end position="1267"/>
    </location>
</feature>
<feature type="compositionally biased region" description="Low complexity" evidence="3">
    <location>
        <begin position="1016"/>
        <end position="1043"/>
    </location>
</feature>
<feature type="compositionally biased region" description="Low complexity" evidence="3">
    <location>
        <begin position="370"/>
        <end position="381"/>
    </location>
</feature>